<keyword evidence="1" id="KW-1133">Transmembrane helix</keyword>
<proteinExistence type="predicted"/>
<organism evidence="2 3">
    <name type="scientific">Dermatophagoides farinae</name>
    <name type="common">American house dust mite</name>
    <dbReference type="NCBI Taxonomy" id="6954"/>
    <lineage>
        <taxon>Eukaryota</taxon>
        <taxon>Metazoa</taxon>
        <taxon>Ecdysozoa</taxon>
        <taxon>Arthropoda</taxon>
        <taxon>Chelicerata</taxon>
        <taxon>Arachnida</taxon>
        <taxon>Acari</taxon>
        <taxon>Acariformes</taxon>
        <taxon>Sarcoptiformes</taxon>
        <taxon>Astigmata</taxon>
        <taxon>Psoroptidia</taxon>
        <taxon>Analgoidea</taxon>
        <taxon>Pyroglyphidae</taxon>
        <taxon>Dermatophagoidinae</taxon>
        <taxon>Dermatophagoides</taxon>
    </lineage>
</organism>
<feature type="transmembrane region" description="Helical" evidence="1">
    <location>
        <begin position="35"/>
        <end position="54"/>
    </location>
</feature>
<comment type="caution">
    <text evidence="2">The sequence shown here is derived from an EMBL/GenBank/DDBJ whole genome shotgun (WGS) entry which is preliminary data.</text>
</comment>
<keyword evidence="3" id="KW-1185">Reference proteome</keyword>
<sequence>MRSSTSYTMEQSSSSSSWPNEFFVFLKEGKIKELFFYYRLYSVRIRILFYLLLYSHCDAKCQMKLKFKREERKKN</sequence>
<evidence type="ECO:0000256" key="1">
    <source>
        <dbReference type="SAM" id="Phobius"/>
    </source>
</evidence>
<evidence type="ECO:0000313" key="3">
    <source>
        <dbReference type="Proteomes" id="UP000790347"/>
    </source>
</evidence>
<protein>
    <submittedName>
        <fullName evidence="2">Uncharacterized protein</fullName>
    </submittedName>
</protein>
<reference evidence="2" key="2">
    <citation type="journal article" date="2022" name="Res Sq">
        <title>Comparative Genomics Reveals Insights into the Divergent Evolution of Astigmatic Mites and Household Pest Adaptations.</title>
        <authorList>
            <person name="Xiong Q."/>
            <person name="Wan A.T.-Y."/>
            <person name="Liu X.-Y."/>
            <person name="Fung C.S.-H."/>
            <person name="Xiao X."/>
            <person name="Malainual N."/>
            <person name="Hou J."/>
            <person name="Wang L."/>
            <person name="Wang M."/>
            <person name="Yang K."/>
            <person name="Cui Y."/>
            <person name="Leung E."/>
            <person name="Nong W."/>
            <person name="Shin S.-K."/>
            <person name="Au S."/>
            <person name="Jeong K.Y."/>
            <person name="Chew F.T."/>
            <person name="Hui J."/>
            <person name="Leung T.F."/>
            <person name="Tungtrongchitr A."/>
            <person name="Zhong N."/>
            <person name="Liu Z."/>
            <person name="Tsui S."/>
        </authorList>
    </citation>
    <scope>NUCLEOTIDE SEQUENCE</scope>
    <source>
        <strain evidence="2">Derf</strain>
        <tissue evidence="2">Whole organism</tissue>
    </source>
</reference>
<dbReference type="EMBL" id="ASGP02000001">
    <property type="protein sequence ID" value="KAH9525910.1"/>
    <property type="molecule type" value="Genomic_DNA"/>
</dbReference>
<name>A0A922LC80_DERFA</name>
<reference evidence="2" key="1">
    <citation type="submission" date="2013-05" db="EMBL/GenBank/DDBJ databases">
        <authorList>
            <person name="Yim A.K.Y."/>
            <person name="Chan T.F."/>
            <person name="Ji K.M."/>
            <person name="Liu X.Y."/>
            <person name="Zhou J.W."/>
            <person name="Li R.Q."/>
            <person name="Yang K.Y."/>
            <person name="Li J."/>
            <person name="Li M."/>
            <person name="Law P.T.W."/>
            <person name="Wu Y.L."/>
            <person name="Cai Z.L."/>
            <person name="Qin H."/>
            <person name="Bao Y."/>
            <person name="Leung R.K.K."/>
            <person name="Ng P.K.S."/>
            <person name="Zou J."/>
            <person name="Zhong X.J."/>
            <person name="Ran P.X."/>
            <person name="Zhong N.S."/>
            <person name="Liu Z.G."/>
            <person name="Tsui S.K.W."/>
        </authorList>
    </citation>
    <scope>NUCLEOTIDE SEQUENCE</scope>
    <source>
        <strain evidence="2">Derf</strain>
        <tissue evidence="2">Whole organism</tissue>
    </source>
</reference>
<keyword evidence="1" id="KW-0812">Transmembrane</keyword>
<dbReference type="Proteomes" id="UP000790347">
    <property type="component" value="Unassembled WGS sequence"/>
</dbReference>
<evidence type="ECO:0000313" key="2">
    <source>
        <dbReference type="EMBL" id="KAH9525910.1"/>
    </source>
</evidence>
<gene>
    <name evidence="2" type="ORF">DERF_000042</name>
</gene>
<keyword evidence="1" id="KW-0472">Membrane</keyword>
<dbReference type="AlphaFoldDB" id="A0A922LC80"/>
<accession>A0A922LC80</accession>